<sequence length="272" mass="30401">MEWFLIALTSLLMVISPVGLVVDQVIDHNIRDRVKSVEELSVRVDNAPSFQIIKGKVNRVRIASRGLEPLDHVRIQALELETDPIDISLDNLKINNLQELRASLHKPLQGAIHVVMTPEDINNALADEAIKAKLQDLLNKVLPEEAPKLELVNIKVSFLENNRLQTQVQLQQKSEDSELPDQLKIVVETGIKVNQGKSLELIDPTASLNDRKISSRILKSVIGSVSDRLDLSRFENQGIIARLLKLEINPQEINIAAFIRLNPVNPLSGDTN</sequence>
<dbReference type="KEGG" id="wna:KA717_10730"/>
<dbReference type="AlphaFoldDB" id="A0A977L2B1"/>
<dbReference type="EMBL" id="CP073041">
    <property type="protein sequence ID" value="UXE63095.1"/>
    <property type="molecule type" value="Genomic_DNA"/>
</dbReference>
<organism evidence="1">
    <name type="scientific">Woronichinia naegeliana WA131</name>
    <dbReference type="NCBI Taxonomy" id="2824559"/>
    <lineage>
        <taxon>Bacteria</taxon>
        <taxon>Bacillati</taxon>
        <taxon>Cyanobacteriota</taxon>
        <taxon>Cyanophyceae</taxon>
        <taxon>Synechococcales</taxon>
        <taxon>Coelosphaeriaceae</taxon>
        <taxon>Woronichinia</taxon>
    </lineage>
</organism>
<reference evidence="1" key="1">
    <citation type="submission" date="2021-04" db="EMBL/GenBank/DDBJ databases">
        <title>Genome sequence of Woronichinia naegeliana from Washington state freshwater lake bloom.</title>
        <authorList>
            <person name="Dreher T.W."/>
        </authorList>
    </citation>
    <scope>NUCLEOTIDE SEQUENCE</scope>
    <source>
        <strain evidence="1">WA131</strain>
    </source>
</reference>
<gene>
    <name evidence="1" type="ORF">KA717_10730</name>
</gene>
<accession>A0A977L2B1</accession>
<protein>
    <submittedName>
        <fullName evidence="1">DUF2993 domain-containing protein</fullName>
    </submittedName>
</protein>
<dbReference type="Pfam" id="PF11209">
    <property type="entry name" value="LmeA"/>
    <property type="match status" value="1"/>
</dbReference>
<evidence type="ECO:0000313" key="1">
    <source>
        <dbReference type="EMBL" id="UXE63095.1"/>
    </source>
</evidence>
<name>A0A977L2B1_9CYAN</name>
<proteinExistence type="predicted"/>
<dbReference type="InterPro" id="IPR021373">
    <property type="entry name" value="DUF2993"/>
</dbReference>
<dbReference type="Proteomes" id="UP001065613">
    <property type="component" value="Chromosome"/>
</dbReference>